<proteinExistence type="predicted"/>
<evidence type="ECO:0000259" key="1">
    <source>
        <dbReference type="Pfam" id="PF08044"/>
    </source>
</evidence>
<keyword evidence="3" id="KW-1185">Reference proteome</keyword>
<dbReference type="InterPro" id="IPR012551">
    <property type="entry name" value="DUF1707_SHOCT-like"/>
</dbReference>
<dbReference type="Pfam" id="PF08044">
    <property type="entry name" value="DUF1707"/>
    <property type="match status" value="1"/>
</dbReference>
<accession>A0A7W3P9R4</accession>
<reference evidence="2 3" key="1">
    <citation type="submission" date="2020-07" db="EMBL/GenBank/DDBJ databases">
        <title>Sequencing the genomes of 1000 actinobacteria strains.</title>
        <authorList>
            <person name="Klenk H.-P."/>
        </authorList>
    </citation>
    <scope>NUCLEOTIDE SEQUENCE [LARGE SCALE GENOMIC DNA]</scope>
    <source>
        <strain evidence="2 3">DSM 21349</strain>
    </source>
</reference>
<dbReference type="Proteomes" id="UP000580910">
    <property type="component" value="Unassembled WGS sequence"/>
</dbReference>
<protein>
    <recommendedName>
        <fullName evidence="1">DUF1707 domain-containing protein</fullName>
    </recommendedName>
</protein>
<gene>
    <name evidence="2" type="ORF">FB382_002017</name>
</gene>
<sequence>MSDDLWASFALDPRSPANAGLRAADRDRDLIHQLLGEAYADGRLDREELDLRSGQTSAARTLGELPPIVADLVAPTGSVPALVVSGDLHARAVEKYRSDRREAFMGFLGPSLICVVIWFVLTMGFFWPGFVIAGTGINLVRTLVMRQDIIAGHERKLEKKRLRALEGPEEPGIPESD</sequence>
<comment type="caution">
    <text evidence="2">The sequence shown here is derived from an EMBL/GenBank/DDBJ whole genome shotgun (WGS) entry which is preliminary data.</text>
</comment>
<dbReference type="AlphaFoldDB" id="A0A7W3P9R4"/>
<organism evidence="2 3">
    <name type="scientific">Nocardioides ginsengisegetis</name>
    <dbReference type="NCBI Taxonomy" id="661491"/>
    <lineage>
        <taxon>Bacteria</taxon>
        <taxon>Bacillati</taxon>
        <taxon>Actinomycetota</taxon>
        <taxon>Actinomycetes</taxon>
        <taxon>Propionibacteriales</taxon>
        <taxon>Nocardioidaceae</taxon>
        <taxon>Nocardioides</taxon>
    </lineage>
</organism>
<name>A0A7W3P9R4_9ACTN</name>
<dbReference type="EMBL" id="JACGXA010000001">
    <property type="protein sequence ID" value="MBA8803726.1"/>
    <property type="molecule type" value="Genomic_DNA"/>
</dbReference>
<evidence type="ECO:0000313" key="2">
    <source>
        <dbReference type="EMBL" id="MBA8803726.1"/>
    </source>
</evidence>
<dbReference type="RefSeq" id="WP_182538843.1">
    <property type="nucleotide sequence ID" value="NZ_JACGXA010000001.1"/>
</dbReference>
<feature type="domain" description="DUF1707" evidence="1">
    <location>
        <begin position="21"/>
        <end position="72"/>
    </location>
</feature>
<evidence type="ECO:0000313" key="3">
    <source>
        <dbReference type="Proteomes" id="UP000580910"/>
    </source>
</evidence>